<gene>
    <name evidence="3" type="ORF">RMCT_3571</name>
</gene>
<dbReference type="InterPro" id="IPR013538">
    <property type="entry name" value="ASHA1/2-like_C"/>
</dbReference>
<dbReference type="OrthoDB" id="9803476at2"/>
<dbReference type="EMBL" id="BCTB01000047">
    <property type="protein sequence ID" value="GAT16602.1"/>
    <property type="molecule type" value="Genomic_DNA"/>
</dbReference>
<dbReference type="OMA" id="STLVEFW"/>
<sequence>MSSDRIEKTVLLNAPLDRVWRAISDSDQFGQWFGMRFDGPFVAGATVTGTLTPTTVDEAVAAEQEPYAGVSDTWEIVAVEAPRRLAFRWHPAGLEEGSELTTLVEFTLTETPDGVLLRVVESGFDALPADRRRSAFDDHSEGWGKQVQLVSRYLTSGRLP</sequence>
<dbReference type="RefSeq" id="WP_003924960.1">
    <property type="nucleotide sequence ID" value="NZ_BCTB01000047.1"/>
</dbReference>
<evidence type="ECO:0000313" key="4">
    <source>
        <dbReference type="Proteomes" id="UP000069654"/>
    </source>
</evidence>
<comment type="similarity">
    <text evidence="1">Belongs to the AHA1 family.</text>
</comment>
<dbReference type="Gene3D" id="3.30.530.20">
    <property type="match status" value="1"/>
</dbReference>
<evidence type="ECO:0000256" key="1">
    <source>
        <dbReference type="ARBA" id="ARBA00006817"/>
    </source>
</evidence>
<dbReference type="CDD" id="cd08898">
    <property type="entry name" value="SRPBCC_CalC_Aha1-like_5"/>
    <property type="match status" value="1"/>
</dbReference>
<feature type="domain" description="Activator of Hsp90 ATPase homologue 1/2-like C-terminal" evidence="2">
    <location>
        <begin position="13"/>
        <end position="148"/>
    </location>
</feature>
<reference evidence="4" key="2">
    <citation type="submission" date="2016-02" db="EMBL/GenBank/DDBJ databases">
        <title>Draft genome sequence of five rapidly growing Mycobacterium species.</title>
        <authorList>
            <person name="Katahira K."/>
            <person name="Gotou Y."/>
            <person name="Iida K."/>
            <person name="Ogura Y."/>
            <person name="Hayashi T."/>
        </authorList>
    </citation>
    <scope>NUCLEOTIDE SEQUENCE [LARGE SCALE GENOMIC DNA]</scope>
    <source>
        <strain evidence="4">JCM6362</strain>
    </source>
</reference>
<dbReference type="Proteomes" id="UP000069654">
    <property type="component" value="Unassembled WGS sequence"/>
</dbReference>
<evidence type="ECO:0000313" key="3">
    <source>
        <dbReference type="EMBL" id="GAT16602.1"/>
    </source>
</evidence>
<protein>
    <recommendedName>
        <fullName evidence="2">Activator of Hsp90 ATPase homologue 1/2-like C-terminal domain-containing protein</fullName>
    </recommendedName>
</protein>
<dbReference type="STRING" id="1797.RMCT_3571"/>
<dbReference type="InterPro" id="IPR023393">
    <property type="entry name" value="START-like_dom_sf"/>
</dbReference>
<name>A0A100XHE9_MYCTH</name>
<proteinExistence type="inferred from homology"/>
<reference evidence="3 4" key="1">
    <citation type="journal article" date="2016" name="Genome Announc.">
        <title>Draft Genome Sequences of Five Rapidly Growing Mycobacterium Species, M. thermoresistibile, M. fortuitum subsp. acetamidolyticum, M. canariasense, M. brisbanense, and M. novocastrense.</title>
        <authorList>
            <person name="Katahira K."/>
            <person name="Ogura Y."/>
            <person name="Gotoh Y."/>
            <person name="Hayashi T."/>
        </authorList>
    </citation>
    <scope>NUCLEOTIDE SEQUENCE [LARGE SCALE GENOMIC DNA]</scope>
    <source>
        <strain evidence="3 4">JCM6362</strain>
    </source>
</reference>
<dbReference type="SUPFAM" id="SSF55961">
    <property type="entry name" value="Bet v1-like"/>
    <property type="match status" value="1"/>
</dbReference>
<comment type="caution">
    <text evidence="3">The sequence shown here is derived from an EMBL/GenBank/DDBJ whole genome shotgun (WGS) entry which is preliminary data.</text>
</comment>
<accession>A0A100XHE9</accession>
<evidence type="ECO:0000259" key="2">
    <source>
        <dbReference type="Pfam" id="PF08327"/>
    </source>
</evidence>
<dbReference type="Pfam" id="PF08327">
    <property type="entry name" value="AHSA1"/>
    <property type="match status" value="1"/>
</dbReference>
<dbReference type="AlphaFoldDB" id="A0A100XHE9"/>
<organism evidence="3 4">
    <name type="scientific">Mycolicibacterium thermoresistibile</name>
    <name type="common">Mycobacterium thermoresistibile</name>
    <dbReference type="NCBI Taxonomy" id="1797"/>
    <lineage>
        <taxon>Bacteria</taxon>
        <taxon>Bacillati</taxon>
        <taxon>Actinomycetota</taxon>
        <taxon>Actinomycetes</taxon>
        <taxon>Mycobacteriales</taxon>
        <taxon>Mycobacteriaceae</taxon>
        <taxon>Mycolicibacterium</taxon>
    </lineage>
</organism>